<dbReference type="SUPFAM" id="SSF56436">
    <property type="entry name" value="C-type lectin-like"/>
    <property type="match status" value="5"/>
</dbReference>
<feature type="transmembrane region" description="Helical" evidence="1">
    <location>
        <begin position="6"/>
        <end position="29"/>
    </location>
</feature>
<keyword evidence="1" id="KW-0472">Membrane</keyword>
<reference evidence="3" key="1">
    <citation type="submission" date="2022-11" db="UniProtKB">
        <authorList>
            <consortium name="EnsemblMetazoa"/>
        </authorList>
    </citation>
    <scope>IDENTIFICATION</scope>
</reference>
<protein>
    <recommendedName>
        <fullName evidence="2">C-type lectin domain-containing protein</fullName>
    </recommendedName>
</protein>
<dbReference type="Pfam" id="PF00059">
    <property type="entry name" value="Lectin_C"/>
    <property type="match status" value="4"/>
</dbReference>
<proteinExistence type="predicted"/>
<feature type="domain" description="C-type lectin" evidence="2">
    <location>
        <begin position="493"/>
        <end position="610"/>
    </location>
</feature>
<feature type="domain" description="C-type lectin" evidence="2">
    <location>
        <begin position="367"/>
        <end position="467"/>
    </location>
</feature>
<keyword evidence="4" id="KW-1185">Reference proteome</keyword>
<keyword evidence="1" id="KW-0812">Transmembrane</keyword>
<dbReference type="PANTHER" id="PTHR22803">
    <property type="entry name" value="MANNOSE, PHOSPHOLIPASE, LECTIN RECEPTOR RELATED"/>
    <property type="match status" value="1"/>
</dbReference>
<dbReference type="OrthoDB" id="441660at2759"/>
<dbReference type="CDD" id="cd00037">
    <property type="entry name" value="CLECT"/>
    <property type="match status" value="2"/>
</dbReference>
<dbReference type="InterPro" id="IPR016187">
    <property type="entry name" value="CTDL_fold"/>
</dbReference>
<dbReference type="RefSeq" id="XP_038052411.1">
    <property type="nucleotide sequence ID" value="XM_038196483.1"/>
</dbReference>
<evidence type="ECO:0000313" key="4">
    <source>
        <dbReference type="Proteomes" id="UP000887568"/>
    </source>
</evidence>
<dbReference type="AlphaFoldDB" id="A0A913ZMY3"/>
<dbReference type="InterPro" id="IPR016186">
    <property type="entry name" value="C-type_lectin-like/link_sf"/>
</dbReference>
<accession>A0A913ZMY3</accession>
<feature type="domain" description="C-type lectin" evidence="2">
    <location>
        <begin position="88"/>
        <end position="177"/>
    </location>
</feature>
<name>A0A913ZMY3_PATMI</name>
<organism evidence="3 4">
    <name type="scientific">Patiria miniata</name>
    <name type="common">Bat star</name>
    <name type="synonym">Asterina miniata</name>
    <dbReference type="NCBI Taxonomy" id="46514"/>
    <lineage>
        <taxon>Eukaryota</taxon>
        <taxon>Metazoa</taxon>
        <taxon>Echinodermata</taxon>
        <taxon>Eleutherozoa</taxon>
        <taxon>Asterozoa</taxon>
        <taxon>Asteroidea</taxon>
        <taxon>Valvatacea</taxon>
        <taxon>Valvatida</taxon>
        <taxon>Asterinidae</taxon>
        <taxon>Patiria</taxon>
    </lineage>
</organism>
<dbReference type="Gene3D" id="3.10.100.10">
    <property type="entry name" value="Mannose-Binding Protein A, subunit A"/>
    <property type="match status" value="5"/>
</dbReference>
<sequence length="615" mass="68665">MRDLEASIPLIKLCFNVFIIIIITFLYYAESSSGVYSRHWLKCNQAAWKLIWIWLLLQTVILLEAIGNCPTNVTRIASTKCPPPWMTWGDHCYLSISRPVTDFYYSGLRCRDLSKPWRAYLASVTSEEEYDFMWSYASAAGNQFFWIGYRYNNGFFWTDGTANTDVSFASWVDGDPDQGLRDRKSFDDAENHCRDLSNSGRPAHLASVTSAEENRFINEYATASQINSGGFWIGYKYEGGFSWTDGTADTGFSNWVAGAPDHGLGTGRNCTVVKVDGRCRSIERNTGCPYPWRAWGDDCYLSVSHIAPNFYHAEDHCQSLSNPGRPAHLASVTSDEENQFIYADATASGINTGFWIGYRNDGGFSWTDDHCYLSVSHLADNFYHAEDHCQGLSKPGRPAHLASVTSDGENQFIYAYATASGIKTDSFWIGYRYDGGFSWTDGTADTGFSNWVAGAADHGLATGRRCVNTVLKVDGRCRSIERNTGCPYPWRAWGDHCYLSVSLKNNFNQAENHCQSLSNPGRLAHLASVTSDEENQFIYAYAKASGVSGFWIGYSYSGGFSWTDGSSTGFSSWHDGHPNTGVSNGWNCVIVYDIPWSLQWCTNPRNSVCKMARIA</sequence>
<dbReference type="InterPro" id="IPR050111">
    <property type="entry name" value="C-type_lectin/snaclec_domain"/>
</dbReference>
<dbReference type="GeneID" id="119725122"/>
<dbReference type="EnsemblMetazoa" id="XM_038196483.1">
    <property type="protein sequence ID" value="XP_038052411.1"/>
    <property type="gene ID" value="LOC119725122"/>
</dbReference>
<dbReference type="InterPro" id="IPR001304">
    <property type="entry name" value="C-type_lectin-like"/>
</dbReference>
<keyword evidence="1" id="KW-1133">Transmembrane helix</keyword>
<dbReference type="SMART" id="SM00034">
    <property type="entry name" value="CLECT"/>
    <property type="match status" value="4"/>
</dbReference>
<evidence type="ECO:0000259" key="2">
    <source>
        <dbReference type="PROSITE" id="PS50041"/>
    </source>
</evidence>
<evidence type="ECO:0000256" key="1">
    <source>
        <dbReference type="SAM" id="Phobius"/>
    </source>
</evidence>
<evidence type="ECO:0000313" key="3">
    <source>
        <dbReference type="EnsemblMetazoa" id="XP_038052411.1"/>
    </source>
</evidence>
<dbReference type="PROSITE" id="PS50041">
    <property type="entry name" value="C_TYPE_LECTIN_2"/>
    <property type="match status" value="5"/>
</dbReference>
<feature type="domain" description="C-type lectin" evidence="2">
    <location>
        <begin position="181"/>
        <end position="278"/>
    </location>
</feature>
<dbReference type="Proteomes" id="UP000887568">
    <property type="component" value="Unplaced"/>
</dbReference>
<feature type="domain" description="C-type lectin" evidence="2">
    <location>
        <begin position="295"/>
        <end position="368"/>
    </location>
</feature>